<dbReference type="NCBIfam" id="TIGR04057">
    <property type="entry name" value="SusC_RagA_signa"/>
    <property type="match status" value="1"/>
</dbReference>
<gene>
    <name evidence="10" type="ORF">HNQ92_005692</name>
</gene>
<evidence type="ECO:0000256" key="6">
    <source>
        <dbReference type="ARBA" id="ARBA00023237"/>
    </source>
</evidence>
<dbReference type="InterPro" id="IPR036942">
    <property type="entry name" value="Beta-barrel_TonB_sf"/>
</dbReference>
<dbReference type="Gene3D" id="3.55.50.30">
    <property type="match status" value="1"/>
</dbReference>
<dbReference type="AlphaFoldDB" id="A0A840U5D9"/>
<feature type="domain" description="Secretin/TonB short N-terminal" evidence="9">
    <location>
        <begin position="67"/>
        <end position="120"/>
    </location>
</feature>
<comment type="caution">
    <text evidence="10">The sequence shown here is derived from an EMBL/GenBank/DDBJ whole genome shotgun (WGS) entry which is preliminary data.</text>
</comment>
<evidence type="ECO:0000256" key="3">
    <source>
        <dbReference type="ARBA" id="ARBA00022452"/>
    </source>
</evidence>
<feature type="compositionally biased region" description="Polar residues" evidence="8">
    <location>
        <begin position="130"/>
        <end position="139"/>
    </location>
</feature>
<dbReference type="Pfam" id="PF13715">
    <property type="entry name" value="CarbopepD_reg_2"/>
    <property type="match status" value="1"/>
</dbReference>
<keyword evidence="2 7" id="KW-0813">Transport</keyword>
<dbReference type="InterPro" id="IPR008969">
    <property type="entry name" value="CarboxyPept-like_regulatory"/>
</dbReference>
<reference evidence="10 11" key="1">
    <citation type="submission" date="2020-08" db="EMBL/GenBank/DDBJ databases">
        <title>Genomic Encyclopedia of Type Strains, Phase IV (KMG-IV): sequencing the most valuable type-strain genomes for metagenomic binning, comparative biology and taxonomic classification.</title>
        <authorList>
            <person name="Goeker M."/>
        </authorList>
    </citation>
    <scope>NUCLEOTIDE SEQUENCE [LARGE SCALE GENOMIC DNA]</scope>
    <source>
        <strain evidence="10 11">DSM 105074</strain>
    </source>
</reference>
<dbReference type="FunFam" id="2.170.130.10:FF:000008">
    <property type="entry name" value="SusC/RagA family TonB-linked outer membrane protein"/>
    <property type="match status" value="1"/>
</dbReference>
<organism evidence="10 11">
    <name type="scientific">Rhabdobacter roseus</name>
    <dbReference type="NCBI Taxonomy" id="1655419"/>
    <lineage>
        <taxon>Bacteria</taxon>
        <taxon>Pseudomonadati</taxon>
        <taxon>Bacteroidota</taxon>
        <taxon>Cytophagia</taxon>
        <taxon>Cytophagales</taxon>
        <taxon>Cytophagaceae</taxon>
        <taxon>Rhabdobacter</taxon>
    </lineage>
</organism>
<dbReference type="InterPro" id="IPR012910">
    <property type="entry name" value="Plug_dom"/>
</dbReference>
<dbReference type="RefSeq" id="WP_184179869.1">
    <property type="nucleotide sequence ID" value="NZ_JACHGF010000019.1"/>
</dbReference>
<name>A0A840U5D9_9BACT</name>
<evidence type="ECO:0000256" key="1">
    <source>
        <dbReference type="ARBA" id="ARBA00004571"/>
    </source>
</evidence>
<dbReference type="SUPFAM" id="SSF49464">
    <property type="entry name" value="Carboxypeptidase regulatory domain-like"/>
    <property type="match status" value="1"/>
</dbReference>
<dbReference type="Pfam" id="PF07715">
    <property type="entry name" value="Plug"/>
    <property type="match status" value="1"/>
</dbReference>
<proteinExistence type="inferred from homology"/>
<dbReference type="Proteomes" id="UP000557307">
    <property type="component" value="Unassembled WGS sequence"/>
</dbReference>
<evidence type="ECO:0000313" key="10">
    <source>
        <dbReference type="EMBL" id="MBB5287528.1"/>
    </source>
</evidence>
<dbReference type="SMART" id="SM00965">
    <property type="entry name" value="STN"/>
    <property type="match status" value="1"/>
</dbReference>
<keyword evidence="6 7" id="KW-0998">Cell outer membrane</keyword>
<dbReference type="InterPro" id="IPR011662">
    <property type="entry name" value="Secretin/TonB_short_N"/>
</dbReference>
<evidence type="ECO:0000259" key="9">
    <source>
        <dbReference type="SMART" id="SM00965"/>
    </source>
</evidence>
<dbReference type="InterPro" id="IPR037066">
    <property type="entry name" value="Plug_dom_sf"/>
</dbReference>
<dbReference type="Gene3D" id="2.40.170.20">
    <property type="entry name" value="TonB-dependent receptor, beta-barrel domain"/>
    <property type="match status" value="1"/>
</dbReference>
<evidence type="ECO:0000256" key="5">
    <source>
        <dbReference type="ARBA" id="ARBA00023136"/>
    </source>
</evidence>
<keyword evidence="4 7" id="KW-0812">Transmembrane</keyword>
<keyword evidence="3 7" id="KW-1134">Transmembrane beta strand</keyword>
<evidence type="ECO:0000256" key="8">
    <source>
        <dbReference type="SAM" id="MobiDB-lite"/>
    </source>
</evidence>
<evidence type="ECO:0000256" key="4">
    <source>
        <dbReference type="ARBA" id="ARBA00022692"/>
    </source>
</evidence>
<protein>
    <submittedName>
        <fullName evidence="10">TonB-linked SusC/RagA family outer membrane protein</fullName>
    </submittedName>
</protein>
<sequence length="1166" mass="126715">MIDYLRSCRLLRLTRLLLVGLLSVMQLPLSVTAQALAQHTKALPSSEPTPSYRLTDMIERLKTRYRVNILFENSSLQGLYVPASAVQPQLSLEESLAALLQPLGLRYEKVKNNYIILTKQTESQRPRNGANASGSINNRMTDEMVSPPLEDRSQRLASLSQSRIAADRSVTGIVTDEQGLGLPGVSVVLKGSNQGTTSDIEGKYRLSVTDQGAVLIFSFVGYMPQEVAVGNQSVMNVQMKADVKALEELIVVGYGTQKKSDLTGSVSSLREKDFNPGANASVDQMMLGRSAGVQINQTSSEPGGGVSIRIRGANSLTAGSEPLYVIDGLPIDNGTLLSASSGGAGTGTNNNPRNPLNSINPNDIASIEILKDASATAIYGSRGANGVILITTKKGNQGKIGVNYDFNTGVQTVPGKMDVLNASQYIQFMNDLAKDEGRAPDFTAADITRIGAGTDWQDQVYQRAPLNSHNLSVSGGDDKTTFFSSLNYFNQEGVVKRSGIKKYIARVNLERKLGDKVSMGINLNTSLVNDANSLDGVNNNENSGPINAALLYDPTEPVYAEDGRFSQSKNLTINNPMSLVEGLSSSNVTNRTMGNIFVKYTILPGLEAKLNFGSDRQTSRRDLFNSTKTLNGLSAKGIANIATIERSNVLTEYTMNYSKQLTEKSTLNLLGGVTYQYFNNKTFSGIIRGFPSDALSTNNLGLGDTNLDNLFSGQEDNSILSYLSRVNYTLNDRYLLTASLRADGSSRFGANNKFGYFPSVAVGWRLSEEGFLPSFFYDLKLRASWGLTGNQEINNYASLTTYTTGASAVFSNAVLVGTRPSRIANPDLKWESTEQTNIGLDASILQGRISATVDYFIKNTRDMLIDLPLPRATGFNSILSNVGKMQNKGVEVMVSSTNVKQGSFSWSTTMNFAAIKNKITDLGEVTNIITGSIESIGPTTIVTVGYPAFSYYGYEVTGLFQAGDDIAGSAQPGSKPGYPIFRDVNGDNRITPLDQQIIGSPFPALTYGVSNNLTYKRFQLDFFFQGQQGADMLNINVLESMYPNNARRNRITEQALDRWTPQNPGAKWPSGVQPSAYGGGKVNTLALQDASYLRLRNLSVGYNLPIEKVKFIQSARIYVVGQNLATFTNYVGFDPEANAFGRSNVRIDYNGYPLARTWMLGINVGF</sequence>
<evidence type="ECO:0000256" key="2">
    <source>
        <dbReference type="ARBA" id="ARBA00022448"/>
    </source>
</evidence>
<feature type="region of interest" description="Disordered" evidence="8">
    <location>
        <begin position="121"/>
        <end position="148"/>
    </location>
</feature>
<dbReference type="InterPro" id="IPR023996">
    <property type="entry name" value="TonB-dep_OMP_SusC/RagA"/>
</dbReference>
<dbReference type="InterPro" id="IPR039426">
    <property type="entry name" value="TonB-dep_rcpt-like"/>
</dbReference>
<dbReference type="InterPro" id="IPR023997">
    <property type="entry name" value="TonB-dep_OMP_SusC/RagA_CS"/>
</dbReference>
<evidence type="ECO:0000313" key="11">
    <source>
        <dbReference type="Proteomes" id="UP000557307"/>
    </source>
</evidence>
<comment type="subcellular location">
    <subcellularLocation>
        <location evidence="1 7">Cell outer membrane</location>
        <topology evidence="1 7">Multi-pass membrane protein</topology>
    </subcellularLocation>
</comment>
<dbReference type="EMBL" id="JACHGF010000019">
    <property type="protein sequence ID" value="MBB5287528.1"/>
    <property type="molecule type" value="Genomic_DNA"/>
</dbReference>
<dbReference type="Gene3D" id="2.60.40.1120">
    <property type="entry name" value="Carboxypeptidase-like, regulatory domain"/>
    <property type="match status" value="1"/>
</dbReference>
<keyword evidence="5 7" id="KW-0472">Membrane</keyword>
<comment type="similarity">
    <text evidence="7">Belongs to the TonB-dependent receptor family.</text>
</comment>
<accession>A0A840U5D9</accession>
<dbReference type="SUPFAM" id="SSF56935">
    <property type="entry name" value="Porins"/>
    <property type="match status" value="1"/>
</dbReference>
<keyword evidence="11" id="KW-1185">Reference proteome</keyword>
<dbReference type="Gene3D" id="2.170.130.10">
    <property type="entry name" value="TonB-dependent receptor, plug domain"/>
    <property type="match status" value="1"/>
</dbReference>
<evidence type="ECO:0000256" key="7">
    <source>
        <dbReference type="PROSITE-ProRule" id="PRU01360"/>
    </source>
</evidence>
<dbReference type="NCBIfam" id="TIGR04056">
    <property type="entry name" value="OMP_RagA_SusC"/>
    <property type="match status" value="1"/>
</dbReference>
<dbReference type="GO" id="GO:0009279">
    <property type="term" value="C:cell outer membrane"/>
    <property type="evidence" value="ECO:0007669"/>
    <property type="project" value="UniProtKB-SubCell"/>
</dbReference>
<dbReference type="PROSITE" id="PS52016">
    <property type="entry name" value="TONB_DEPENDENT_REC_3"/>
    <property type="match status" value="1"/>
</dbReference>